<sequence length="61" mass="6250">MSRGTWLAAMAALTFVGVGAIIAVGATSEPKPQPTQPRVYSSCLAADTKPVSADDDPCDGR</sequence>
<reference evidence="2" key="1">
    <citation type="submission" date="2022-10" db="EMBL/GenBank/DDBJ databases">
        <title>The complete genomes of actinobacterial strains from the NBC collection.</title>
        <authorList>
            <person name="Joergensen T.S."/>
            <person name="Alvarez Arevalo M."/>
            <person name="Sterndorff E.B."/>
            <person name="Faurdal D."/>
            <person name="Vuksanovic O."/>
            <person name="Mourched A.-S."/>
            <person name="Charusanti P."/>
            <person name="Shaw S."/>
            <person name="Blin K."/>
            <person name="Weber T."/>
        </authorList>
    </citation>
    <scope>NUCLEOTIDE SEQUENCE</scope>
    <source>
        <strain evidence="2">NBC_00119</strain>
    </source>
</reference>
<protein>
    <submittedName>
        <fullName evidence="2">Uncharacterized protein</fullName>
    </submittedName>
</protein>
<organism evidence="2">
    <name type="scientific">Streptomyces sp. NBC_00119</name>
    <dbReference type="NCBI Taxonomy" id="2975659"/>
    <lineage>
        <taxon>Bacteria</taxon>
        <taxon>Bacillati</taxon>
        <taxon>Actinomycetota</taxon>
        <taxon>Actinomycetes</taxon>
        <taxon>Kitasatosporales</taxon>
        <taxon>Streptomycetaceae</taxon>
        <taxon>Streptomyces</taxon>
    </lineage>
</organism>
<feature type="region of interest" description="Disordered" evidence="1">
    <location>
        <begin position="27"/>
        <end position="61"/>
    </location>
</feature>
<gene>
    <name evidence="2" type="ORF">OHU69_47690</name>
</gene>
<name>A0AAU1ULA4_9ACTN</name>
<dbReference type="AlphaFoldDB" id="A0AAU1ULA4"/>
<evidence type="ECO:0000313" key="2">
    <source>
        <dbReference type="EMBL" id="WTS18022.1"/>
    </source>
</evidence>
<dbReference type="EMBL" id="CP108195">
    <property type="protein sequence ID" value="WTS18022.1"/>
    <property type="molecule type" value="Genomic_DNA"/>
</dbReference>
<accession>A0AAU1ULA4</accession>
<proteinExistence type="predicted"/>
<evidence type="ECO:0000256" key="1">
    <source>
        <dbReference type="SAM" id="MobiDB-lite"/>
    </source>
</evidence>